<sequence>MKAFIIIFVVLLSSLFSSCSDDES</sequence>
<evidence type="ECO:0000313" key="1">
    <source>
        <dbReference type="EMBL" id="SVA70593.1"/>
    </source>
</evidence>
<name>A0A381Y274_9ZZZZ</name>
<accession>A0A381Y274</accession>
<proteinExistence type="predicted"/>
<gene>
    <name evidence="1" type="ORF">METZ01_LOCUS123447</name>
</gene>
<dbReference type="EMBL" id="UINC01017079">
    <property type="protein sequence ID" value="SVA70593.1"/>
    <property type="molecule type" value="Genomic_DNA"/>
</dbReference>
<organism evidence="1">
    <name type="scientific">marine metagenome</name>
    <dbReference type="NCBI Taxonomy" id="408172"/>
    <lineage>
        <taxon>unclassified sequences</taxon>
        <taxon>metagenomes</taxon>
        <taxon>ecological metagenomes</taxon>
    </lineage>
</organism>
<protein>
    <submittedName>
        <fullName evidence="1">Uncharacterized protein</fullName>
    </submittedName>
</protein>
<dbReference type="PROSITE" id="PS51257">
    <property type="entry name" value="PROKAR_LIPOPROTEIN"/>
    <property type="match status" value="1"/>
</dbReference>
<feature type="non-terminal residue" evidence="1">
    <location>
        <position position="24"/>
    </location>
</feature>
<dbReference type="AlphaFoldDB" id="A0A381Y274"/>
<reference evidence="1" key="1">
    <citation type="submission" date="2018-05" db="EMBL/GenBank/DDBJ databases">
        <authorList>
            <person name="Lanie J.A."/>
            <person name="Ng W.-L."/>
            <person name="Kazmierczak K.M."/>
            <person name="Andrzejewski T.M."/>
            <person name="Davidsen T.M."/>
            <person name="Wayne K.J."/>
            <person name="Tettelin H."/>
            <person name="Glass J.I."/>
            <person name="Rusch D."/>
            <person name="Podicherti R."/>
            <person name="Tsui H.-C.T."/>
            <person name="Winkler M.E."/>
        </authorList>
    </citation>
    <scope>NUCLEOTIDE SEQUENCE</scope>
</reference>